<organism evidence="1 2">
    <name type="scientific">Tagetes erecta</name>
    <name type="common">African marigold</name>
    <dbReference type="NCBI Taxonomy" id="13708"/>
    <lineage>
        <taxon>Eukaryota</taxon>
        <taxon>Viridiplantae</taxon>
        <taxon>Streptophyta</taxon>
        <taxon>Embryophyta</taxon>
        <taxon>Tracheophyta</taxon>
        <taxon>Spermatophyta</taxon>
        <taxon>Magnoliopsida</taxon>
        <taxon>eudicotyledons</taxon>
        <taxon>Gunneridae</taxon>
        <taxon>Pentapetalae</taxon>
        <taxon>asterids</taxon>
        <taxon>campanulids</taxon>
        <taxon>Asterales</taxon>
        <taxon>Asteraceae</taxon>
        <taxon>Asteroideae</taxon>
        <taxon>Heliantheae alliance</taxon>
        <taxon>Tageteae</taxon>
        <taxon>Tagetes</taxon>
    </lineage>
</organism>
<dbReference type="AlphaFoldDB" id="A0AAD8LDJ7"/>
<protein>
    <submittedName>
        <fullName evidence="1">Uncharacterized protein</fullName>
    </submittedName>
</protein>
<reference evidence="1" key="1">
    <citation type="journal article" date="2023" name="bioRxiv">
        <title>Improved chromosome-level genome assembly for marigold (Tagetes erecta).</title>
        <authorList>
            <person name="Jiang F."/>
            <person name="Yuan L."/>
            <person name="Wang S."/>
            <person name="Wang H."/>
            <person name="Xu D."/>
            <person name="Wang A."/>
            <person name="Fan W."/>
        </authorList>
    </citation>
    <scope>NUCLEOTIDE SEQUENCE</scope>
    <source>
        <strain evidence="1">WSJ</strain>
        <tissue evidence="1">Leaf</tissue>
    </source>
</reference>
<evidence type="ECO:0000313" key="1">
    <source>
        <dbReference type="EMBL" id="KAK1436437.1"/>
    </source>
</evidence>
<keyword evidence="2" id="KW-1185">Reference proteome</keyword>
<sequence length="175" mass="20316">MDKDDHQGGYCYFHPDEVFVGVCPLCLYERLIVVATKRCRGGLRLYASSTCKSVKPCMVMPKMFAIDYLIHRKTRKHKLKVKDHEDIASASQDDSFISIRFDEDNTTGEWEKGKDSKSIVEHAKPPWSSLRWRKRIGHVFQLITSKKSNRHMGIGRMVKGGRWIRNLARRTMKSD</sequence>
<dbReference type="PANTHER" id="PTHR35995:SF1">
    <property type="entry name" value="OS04G0690500 PROTEIN"/>
    <property type="match status" value="1"/>
</dbReference>
<dbReference type="PANTHER" id="PTHR35995">
    <property type="entry name" value="OS04G0690500 PROTEIN"/>
    <property type="match status" value="1"/>
</dbReference>
<evidence type="ECO:0000313" key="2">
    <source>
        <dbReference type="Proteomes" id="UP001229421"/>
    </source>
</evidence>
<dbReference type="EMBL" id="JAUHHV010000001">
    <property type="protein sequence ID" value="KAK1436437.1"/>
    <property type="molecule type" value="Genomic_DNA"/>
</dbReference>
<dbReference type="InterPro" id="IPR008004">
    <property type="entry name" value="OCTOPUS-like"/>
</dbReference>
<comment type="caution">
    <text evidence="1">The sequence shown here is derived from an EMBL/GenBank/DDBJ whole genome shotgun (WGS) entry which is preliminary data.</text>
</comment>
<gene>
    <name evidence="1" type="ORF">QVD17_02217</name>
</gene>
<dbReference type="Pfam" id="PF05340">
    <property type="entry name" value="DUF740"/>
    <property type="match status" value="1"/>
</dbReference>
<name>A0AAD8LDJ7_TARER</name>
<proteinExistence type="predicted"/>
<accession>A0AAD8LDJ7</accession>
<dbReference type="Proteomes" id="UP001229421">
    <property type="component" value="Unassembled WGS sequence"/>
</dbReference>